<dbReference type="InterPro" id="IPR006016">
    <property type="entry name" value="UspA"/>
</dbReference>
<dbReference type="Proteomes" id="UP000651837">
    <property type="component" value="Unassembled WGS sequence"/>
</dbReference>
<dbReference type="OrthoDB" id="9788959at2"/>
<evidence type="ECO:0000259" key="2">
    <source>
        <dbReference type="Pfam" id="PF00582"/>
    </source>
</evidence>
<dbReference type="PRINTS" id="PR01438">
    <property type="entry name" value="UNVRSLSTRESS"/>
</dbReference>
<accession>A0A316DJT6</accession>
<dbReference type="SUPFAM" id="SSF52402">
    <property type="entry name" value="Adenine nucleotide alpha hydrolases-like"/>
    <property type="match status" value="2"/>
</dbReference>
<reference evidence="4 5" key="1">
    <citation type="submission" date="2018-05" db="EMBL/GenBank/DDBJ databases">
        <title>Genomic Encyclopedia of Archaeal and Bacterial Type Strains, Phase II (KMG-II): from individual species to whole genera.</title>
        <authorList>
            <person name="Goeker M."/>
        </authorList>
    </citation>
    <scope>NUCLEOTIDE SEQUENCE [LARGE SCALE GENOMIC DNA]</scope>
    <source>
        <strain evidence="4 5">DSM 23514</strain>
    </source>
</reference>
<evidence type="ECO:0000256" key="1">
    <source>
        <dbReference type="ARBA" id="ARBA00008791"/>
    </source>
</evidence>
<proteinExistence type="inferred from homology"/>
<comment type="caution">
    <text evidence="4">The sequence shown here is derived from an EMBL/GenBank/DDBJ whole genome shotgun (WGS) entry which is preliminary data.</text>
</comment>
<evidence type="ECO:0000313" key="6">
    <source>
        <dbReference type="Proteomes" id="UP000651837"/>
    </source>
</evidence>
<sequence length="279" mass="31690">MKKILLPTDFSENSLNAIYYALKLLKGENCTFYLLNTYTPTIYNYDFQLKPGGLGNVVEVPINTIGELEDLKKDLKSKFVNAKHKFINISAFNSLTDEIKNLVIQEKIDLIVLGTKGASGIKEVVFGSNTIHIIQKVKCPVLSIPDGYIFEKPTEILFPTDYGIDFTENHLDILKTIVNNFKSKIHVLNVSLGQDLTEAESANKERLEKLLAEFNDTYHRVIDDGVPQAINKFQMLKPIKLLMMINNKHSFFENLFFKPVINKIGFNLTVPFLVIPSKM</sequence>
<dbReference type="RefSeq" id="WP_109655006.1">
    <property type="nucleotide sequence ID" value="NZ_CAJQNU010000051.1"/>
</dbReference>
<dbReference type="AlphaFoldDB" id="A0A316DJT6"/>
<dbReference type="CDD" id="cd00293">
    <property type="entry name" value="USP-like"/>
    <property type="match status" value="1"/>
</dbReference>
<dbReference type="EMBL" id="QGGQ01000017">
    <property type="protein sequence ID" value="PWK18474.1"/>
    <property type="molecule type" value="Genomic_DNA"/>
</dbReference>
<dbReference type="PANTHER" id="PTHR46268">
    <property type="entry name" value="STRESS RESPONSE PROTEIN NHAX"/>
    <property type="match status" value="1"/>
</dbReference>
<dbReference type="InterPro" id="IPR006015">
    <property type="entry name" value="Universal_stress_UspA"/>
</dbReference>
<dbReference type="Proteomes" id="UP000245667">
    <property type="component" value="Unassembled WGS sequence"/>
</dbReference>
<dbReference type="PANTHER" id="PTHR46268:SF6">
    <property type="entry name" value="UNIVERSAL STRESS PROTEIN UP12"/>
    <property type="match status" value="1"/>
</dbReference>
<gene>
    <name evidence="3" type="ORF">HZY62_21420</name>
    <name evidence="4" type="ORF">LX92_04348</name>
</gene>
<dbReference type="Pfam" id="PF00582">
    <property type="entry name" value="Usp"/>
    <property type="match status" value="1"/>
</dbReference>
<feature type="domain" description="UspA" evidence="2">
    <location>
        <begin position="1"/>
        <end position="144"/>
    </location>
</feature>
<name>A0A316DJT6_9FLAO</name>
<dbReference type="EMBL" id="JACWLN010000019">
    <property type="protein sequence ID" value="MBD1263162.1"/>
    <property type="molecule type" value="Genomic_DNA"/>
</dbReference>
<evidence type="ECO:0000313" key="4">
    <source>
        <dbReference type="EMBL" id="PWK18474.1"/>
    </source>
</evidence>
<evidence type="ECO:0000313" key="3">
    <source>
        <dbReference type="EMBL" id="MBD1263162.1"/>
    </source>
</evidence>
<dbReference type="Gene3D" id="3.40.50.12370">
    <property type="match status" value="1"/>
</dbReference>
<keyword evidence="6" id="KW-1185">Reference proteome</keyword>
<protein>
    <submittedName>
        <fullName evidence="4">Nucleotide-binding universal stress UspA family protein</fullName>
    </submittedName>
    <submittedName>
        <fullName evidence="3">Universal stress protein</fullName>
    </submittedName>
</protein>
<evidence type="ECO:0000313" key="5">
    <source>
        <dbReference type="Proteomes" id="UP000245667"/>
    </source>
</evidence>
<comment type="similarity">
    <text evidence="1">Belongs to the universal stress protein A family.</text>
</comment>
<reference evidence="3 6" key="2">
    <citation type="submission" date="2020-07" db="EMBL/GenBank/DDBJ databases">
        <title>The draft genome sequence of Maribacter polysiphoniae KCTC 22021.</title>
        <authorList>
            <person name="Mu L."/>
        </authorList>
    </citation>
    <scope>NUCLEOTIDE SEQUENCE [LARGE SCALE GENOMIC DNA]</scope>
    <source>
        <strain evidence="3 6">KCTC 22021</strain>
    </source>
</reference>
<organism evidence="4 5">
    <name type="scientific">Maribacter polysiphoniae</name>
    <dbReference type="NCBI Taxonomy" id="429344"/>
    <lineage>
        <taxon>Bacteria</taxon>
        <taxon>Pseudomonadati</taxon>
        <taxon>Bacteroidota</taxon>
        <taxon>Flavobacteriia</taxon>
        <taxon>Flavobacteriales</taxon>
        <taxon>Flavobacteriaceae</taxon>
        <taxon>Maribacter</taxon>
    </lineage>
</organism>